<dbReference type="GO" id="GO:0000981">
    <property type="term" value="F:DNA-binding transcription factor activity, RNA polymerase II-specific"/>
    <property type="evidence" value="ECO:0007669"/>
    <property type="project" value="TreeGrafter"/>
</dbReference>
<dbReference type="PROSITE" id="PS51294">
    <property type="entry name" value="HTH_MYB"/>
    <property type="match status" value="2"/>
</dbReference>
<evidence type="ECO:0000259" key="11">
    <source>
        <dbReference type="PROSITE" id="PS51032"/>
    </source>
</evidence>
<dbReference type="SMART" id="SM00184">
    <property type="entry name" value="RING"/>
    <property type="match status" value="1"/>
</dbReference>
<dbReference type="InterPro" id="IPR001005">
    <property type="entry name" value="SANT/Myb"/>
</dbReference>
<keyword evidence="5" id="KW-0804">Transcription</keyword>
<evidence type="ECO:0000256" key="2">
    <source>
        <dbReference type="ARBA" id="ARBA00022737"/>
    </source>
</evidence>
<feature type="region of interest" description="Disordered" evidence="8">
    <location>
        <begin position="620"/>
        <end position="652"/>
    </location>
</feature>
<evidence type="ECO:0000256" key="8">
    <source>
        <dbReference type="SAM" id="MobiDB-lite"/>
    </source>
</evidence>
<feature type="domain" description="RING-type" evidence="9">
    <location>
        <begin position="4"/>
        <end position="53"/>
    </location>
</feature>
<dbReference type="Proteomes" id="UP000789595">
    <property type="component" value="Unassembled WGS sequence"/>
</dbReference>
<feature type="compositionally biased region" description="Basic residues" evidence="8">
    <location>
        <begin position="707"/>
        <end position="725"/>
    </location>
</feature>
<evidence type="ECO:0000256" key="6">
    <source>
        <dbReference type="ARBA" id="ARBA00023242"/>
    </source>
</evidence>
<dbReference type="PANTHER" id="PTHR45614:SF274">
    <property type="entry name" value="MYB-LIKE DNA-BINDING PROTEIN"/>
    <property type="match status" value="1"/>
</dbReference>
<feature type="compositionally biased region" description="Polar residues" evidence="8">
    <location>
        <begin position="730"/>
        <end position="743"/>
    </location>
</feature>
<keyword evidence="3" id="KW-0805">Transcription regulation</keyword>
<dbReference type="InterPro" id="IPR001841">
    <property type="entry name" value="Znf_RING"/>
</dbReference>
<keyword evidence="7" id="KW-0862">Zinc</keyword>
<comment type="subcellular location">
    <subcellularLocation>
        <location evidence="1">Nucleus</location>
    </subcellularLocation>
</comment>
<proteinExistence type="predicted"/>
<evidence type="ECO:0000259" key="9">
    <source>
        <dbReference type="PROSITE" id="PS50089"/>
    </source>
</evidence>
<dbReference type="Gene3D" id="3.30.40.10">
    <property type="entry name" value="Zinc/RING finger domain, C3HC4 (zinc finger)"/>
    <property type="match status" value="1"/>
</dbReference>
<dbReference type="PROSITE" id="PS50090">
    <property type="entry name" value="MYB_LIKE"/>
    <property type="match status" value="2"/>
</dbReference>
<evidence type="ECO:0000256" key="7">
    <source>
        <dbReference type="PROSITE-ProRule" id="PRU00175"/>
    </source>
</evidence>
<evidence type="ECO:0000313" key="13">
    <source>
        <dbReference type="EMBL" id="CAH0375594.1"/>
    </source>
</evidence>
<dbReference type="Gene3D" id="3.30.730.10">
    <property type="entry name" value="AP2/ERF domain"/>
    <property type="match status" value="1"/>
</dbReference>
<evidence type="ECO:0000259" key="10">
    <source>
        <dbReference type="PROSITE" id="PS50090"/>
    </source>
</evidence>
<feature type="region of interest" description="Disordered" evidence="8">
    <location>
        <begin position="666"/>
        <end position="743"/>
    </location>
</feature>
<dbReference type="GO" id="GO:0005634">
    <property type="term" value="C:nucleus"/>
    <property type="evidence" value="ECO:0007669"/>
    <property type="project" value="UniProtKB-SubCell"/>
</dbReference>
<gene>
    <name evidence="13" type="ORF">PECAL_5P01260</name>
</gene>
<dbReference type="PANTHER" id="PTHR45614">
    <property type="entry name" value="MYB PROTEIN-RELATED"/>
    <property type="match status" value="1"/>
</dbReference>
<dbReference type="PROSITE" id="PS51032">
    <property type="entry name" value="AP2_ERF"/>
    <property type="match status" value="1"/>
</dbReference>
<evidence type="ECO:0000313" key="14">
    <source>
        <dbReference type="Proteomes" id="UP000789595"/>
    </source>
</evidence>
<dbReference type="InterPro" id="IPR050560">
    <property type="entry name" value="MYB_TF"/>
</dbReference>
<dbReference type="SUPFAM" id="SSF46689">
    <property type="entry name" value="Homeodomain-like"/>
    <property type="match status" value="1"/>
</dbReference>
<dbReference type="EMBL" id="CAKKNE010000005">
    <property type="protein sequence ID" value="CAH0375594.1"/>
    <property type="molecule type" value="Genomic_DNA"/>
</dbReference>
<evidence type="ECO:0000256" key="4">
    <source>
        <dbReference type="ARBA" id="ARBA00023125"/>
    </source>
</evidence>
<keyword evidence="6" id="KW-0539">Nucleus</keyword>
<evidence type="ECO:0000256" key="1">
    <source>
        <dbReference type="ARBA" id="ARBA00004123"/>
    </source>
</evidence>
<dbReference type="SUPFAM" id="SSF57850">
    <property type="entry name" value="RING/U-box"/>
    <property type="match status" value="1"/>
</dbReference>
<dbReference type="GO" id="GO:0008270">
    <property type="term" value="F:zinc ion binding"/>
    <property type="evidence" value="ECO:0007669"/>
    <property type="project" value="UniProtKB-KW"/>
</dbReference>
<dbReference type="GO" id="GO:0000978">
    <property type="term" value="F:RNA polymerase II cis-regulatory region sequence-specific DNA binding"/>
    <property type="evidence" value="ECO:0007669"/>
    <property type="project" value="TreeGrafter"/>
</dbReference>
<reference evidence="13" key="1">
    <citation type="submission" date="2021-11" db="EMBL/GenBank/DDBJ databases">
        <authorList>
            <consortium name="Genoscope - CEA"/>
            <person name="William W."/>
        </authorList>
    </citation>
    <scope>NUCLEOTIDE SEQUENCE</scope>
</reference>
<dbReference type="CDD" id="cd04508">
    <property type="entry name" value="Tudor_SF"/>
    <property type="match status" value="1"/>
</dbReference>
<dbReference type="InterPro" id="IPR036955">
    <property type="entry name" value="AP2/ERF_dom_sf"/>
</dbReference>
<dbReference type="PROSITE" id="PS50089">
    <property type="entry name" value="ZF_RING_2"/>
    <property type="match status" value="1"/>
</dbReference>
<keyword evidence="4" id="KW-0238">DNA-binding</keyword>
<dbReference type="InterPro" id="IPR001471">
    <property type="entry name" value="AP2/ERF_dom"/>
</dbReference>
<evidence type="ECO:0000256" key="3">
    <source>
        <dbReference type="ARBA" id="ARBA00023015"/>
    </source>
</evidence>
<dbReference type="Gene3D" id="1.10.10.60">
    <property type="entry name" value="Homeodomain-like"/>
    <property type="match status" value="2"/>
</dbReference>
<dbReference type="Pfam" id="PF13921">
    <property type="entry name" value="Myb_DNA-bind_6"/>
    <property type="match status" value="1"/>
</dbReference>
<dbReference type="InterPro" id="IPR013083">
    <property type="entry name" value="Znf_RING/FYVE/PHD"/>
</dbReference>
<dbReference type="InterPro" id="IPR017930">
    <property type="entry name" value="Myb_dom"/>
</dbReference>
<comment type="caution">
    <text evidence="13">The sequence shown here is derived from an EMBL/GenBank/DDBJ whole genome shotgun (WGS) entry which is preliminary data.</text>
</comment>
<dbReference type="InterPro" id="IPR009057">
    <property type="entry name" value="Homeodomain-like_sf"/>
</dbReference>
<name>A0A8J2X0Y1_9STRA</name>
<dbReference type="SMART" id="SM00380">
    <property type="entry name" value="AP2"/>
    <property type="match status" value="1"/>
</dbReference>
<evidence type="ECO:0000256" key="5">
    <source>
        <dbReference type="ARBA" id="ARBA00023163"/>
    </source>
</evidence>
<dbReference type="FunFam" id="1.10.10.60:FF:000010">
    <property type="entry name" value="Transcriptional activator Myb isoform A"/>
    <property type="match status" value="1"/>
</dbReference>
<dbReference type="Gene3D" id="2.30.30.140">
    <property type="match status" value="1"/>
</dbReference>
<feature type="domain" description="HTH myb-type" evidence="12">
    <location>
        <begin position="564"/>
        <end position="613"/>
    </location>
</feature>
<dbReference type="SMART" id="SM00717">
    <property type="entry name" value="SANT"/>
    <property type="match status" value="2"/>
</dbReference>
<keyword evidence="7" id="KW-0479">Metal-binding</keyword>
<feature type="domain" description="HTH myb-type" evidence="12">
    <location>
        <begin position="515"/>
        <end position="562"/>
    </location>
</feature>
<dbReference type="AlphaFoldDB" id="A0A8J2X0Y1"/>
<feature type="domain" description="Myb-like" evidence="10">
    <location>
        <begin position="559"/>
        <end position="609"/>
    </location>
</feature>
<feature type="domain" description="Myb-like" evidence="10">
    <location>
        <begin position="515"/>
        <end position="558"/>
    </location>
</feature>
<evidence type="ECO:0000259" key="12">
    <source>
        <dbReference type="PROSITE" id="PS51294"/>
    </source>
</evidence>
<dbReference type="Pfam" id="PF13639">
    <property type="entry name" value="zf-RING_2"/>
    <property type="match status" value="1"/>
</dbReference>
<dbReference type="CDD" id="cd00167">
    <property type="entry name" value="SANT"/>
    <property type="match status" value="2"/>
</dbReference>
<feature type="region of interest" description="Disordered" evidence="8">
    <location>
        <begin position="175"/>
        <end position="211"/>
    </location>
</feature>
<dbReference type="InterPro" id="IPR016177">
    <property type="entry name" value="DNA-bd_dom_sf"/>
</dbReference>
<protein>
    <submittedName>
        <fullName evidence="13">Uncharacterized protein</fullName>
    </submittedName>
</protein>
<keyword evidence="2" id="KW-0677">Repeat</keyword>
<dbReference type="SUPFAM" id="SSF54171">
    <property type="entry name" value="DNA-binding domain"/>
    <property type="match status" value="1"/>
</dbReference>
<sequence length="792" mass="86045">MDKCPICLDDLDESSPALPCGHRCHADCLGQLSEATGSAPTRRGAVIACPSCRQESRVAAPTPVAAFGVGDAVLALWGHKWYPGEVYAVKDGGSAYEIAWDDEDSSNEIPASRVRAAPLTVDVDAPTARHARRAAVVTSRAAPPAPVPRHVLLQNCDEDDDAAFGIESSAVSFSARGSGDLRAPPAAPPPSTRRAGTRSSGPPPAPEPRAIVPREAPLRLRTVAVRGAAVPLTYPCPASCGCGLRHRRCGACAACRRRLGDACLTPKPVPKPTPPPPVTASAVVAVCTDLLEAAKDRTNMRGLRKPLTSRGFRCGAEQRNGAQFSITVPPDFPCYYDVVGKNYVVQGHANTLPTLRKYLEGALALARAGGTYRTDAEYKGAQALALPPAKTSRFTGVHFSRTFGKWRAEIRVRGSYIPLGYFDVEEDAARAFDAAVARYELSERTLNFPGEAPLASVLAALPAAPAVAPLRRSGRAPVPKVKADAPGSVLRCERGLRDFTTDEDQQPTRELLPWWSASEDAELTRLVQARGPRGWATIAAAMPGRTGKQCRERWLNQLDPAVSKAPFTVDEVRTILVEHHKRGNRWAEIARMLPGRTDNAVKNHWNASLRRRFEHFVAEEVGPEAIQQQPSRRKGPGSRGRDASTPAFDLSGPLLEKAVAACGLRAPWARPGGRPSPPPPPPQPSRRSGRAPVPKVIVDAPDERDPSHKRRAERRRKRETGRHVGRSVEGATQNKNGKWSNSEMFPGREFDDLDAYRAAKKQRAALRSAYLDQEHRLMNNKRKRVEYRGRLV</sequence>
<keyword evidence="7" id="KW-0863">Zinc-finger</keyword>
<accession>A0A8J2X0Y1</accession>
<keyword evidence="14" id="KW-1185">Reference proteome</keyword>
<feature type="compositionally biased region" description="Pro residues" evidence="8">
    <location>
        <begin position="674"/>
        <end position="684"/>
    </location>
</feature>
<dbReference type="OrthoDB" id="8062037at2759"/>
<feature type="domain" description="AP2/ERF" evidence="11">
    <location>
        <begin position="393"/>
        <end position="449"/>
    </location>
</feature>
<organism evidence="13 14">
    <name type="scientific">Pelagomonas calceolata</name>
    <dbReference type="NCBI Taxonomy" id="35677"/>
    <lineage>
        <taxon>Eukaryota</taxon>
        <taxon>Sar</taxon>
        <taxon>Stramenopiles</taxon>
        <taxon>Ochrophyta</taxon>
        <taxon>Pelagophyceae</taxon>
        <taxon>Pelagomonadales</taxon>
        <taxon>Pelagomonadaceae</taxon>
        <taxon>Pelagomonas</taxon>
    </lineage>
</organism>